<sequence>MPAPFNITEISVILADYRNLVHARDLVFLMNEYAQDPMGGGEALSQHCQRHLVERLQNFPTAYTWLAYHYAKPVGLLNAFMGFSTFKCQPLLNIHDVIVQQQARGLGISRLLFEAAESHAKTLGCCKMTLEVLAGNEPAKRAYRTFGYDNYRLDESAGMAEFWQKYLD</sequence>
<name>A0A1S8CUM1_9GAMM</name>
<evidence type="ECO:0000256" key="1">
    <source>
        <dbReference type="ARBA" id="ARBA00022679"/>
    </source>
</evidence>
<dbReference type="InterPro" id="IPR000182">
    <property type="entry name" value="GNAT_dom"/>
</dbReference>
<evidence type="ECO:0000313" key="4">
    <source>
        <dbReference type="EMBL" id="ONG39530.1"/>
    </source>
</evidence>
<dbReference type="PROSITE" id="PS51186">
    <property type="entry name" value="GNAT"/>
    <property type="match status" value="1"/>
</dbReference>
<dbReference type="Pfam" id="PF00583">
    <property type="entry name" value="Acetyltransf_1"/>
    <property type="match status" value="1"/>
</dbReference>
<feature type="domain" description="N-acetyltransferase" evidence="3">
    <location>
        <begin position="15"/>
        <end position="168"/>
    </location>
</feature>
<organism evidence="4 5">
    <name type="scientific">Alkanindiges hydrocarboniclasticus</name>
    <dbReference type="NCBI Taxonomy" id="1907941"/>
    <lineage>
        <taxon>Bacteria</taxon>
        <taxon>Pseudomonadati</taxon>
        <taxon>Pseudomonadota</taxon>
        <taxon>Gammaproteobacteria</taxon>
        <taxon>Moraxellales</taxon>
        <taxon>Moraxellaceae</taxon>
        <taxon>Alkanindiges</taxon>
    </lineage>
</organism>
<dbReference type="SUPFAM" id="SSF55729">
    <property type="entry name" value="Acyl-CoA N-acyltransferases (Nat)"/>
    <property type="match status" value="1"/>
</dbReference>
<proteinExistence type="predicted"/>
<keyword evidence="2" id="KW-0012">Acyltransferase</keyword>
<keyword evidence="5" id="KW-1185">Reference proteome</keyword>
<accession>A0A1S8CUM1</accession>
<keyword evidence="1" id="KW-0808">Transferase</keyword>
<gene>
    <name evidence="4" type="ORF">BKE30_09260</name>
</gene>
<evidence type="ECO:0000259" key="3">
    <source>
        <dbReference type="PROSITE" id="PS51186"/>
    </source>
</evidence>
<dbReference type="STRING" id="1907941.BKE30_09260"/>
<dbReference type="PANTHER" id="PTHR43877">
    <property type="entry name" value="AMINOALKYLPHOSPHONATE N-ACETYLTRANSFERASE-RELATED-RELATED"/>
    <property type="match status" value="1"/>
</dbReference>
<protein>
    <recommendedName>
        <fullName evidence="3">N-acetyltransferase domain-containing protein</fullName>
    </recommendedName>
</protein>
<dbReference type="OrthoDB" id="9799601at2"/>
<dbReference type="InterPro" id="IPR016181">
    <property type="entry name" value="Acyl_CoA_acyltransferase"/>
</dbReference>
<evidence type="ECO:0000313" key="5">
    <source>
        <dbReference type="Proteomes" id="UP000192132"/>
    </source>
</evidence>
<dbReference type="InterPro" id="IPR050832">
    <property type="entry name" value="Bact_Acetyltransf"/>
</dbReference>
<dbReference type="Proteomes" id="UP000192132">
    <property type="component" value="Unassembled WGS sequence"/>
</dbReference>
<dbReference type="Gene3D" id="3.40.630.30">
    <property type="match status" value="1"/>
</dbReference>
<dbReference type="CDD" id="cd04301">
    <property type="entry name" value="NAT_SF"/>
    <property type="match status" value="1"/>
</dbReference>
<dbReference type="AlphaFoldDB" id="A0A1S8CUM1"/>
<dbReference type="RefSeq" id="WP_076878321.1">
    <property type="nucleotide sequence ID" value="NZ_MLCN01000023.1"/>
</dbReference>
<dbReference type="PANTHER" id="PTHR43877:SF2">
    <property type="entry name" value="AMINOALKYLPHOSPHONATE N-ACETYLTRANSFERASE-RELATED"/>
    <property type="match status" value="1"/>
</dbReference>
<evidence type="ECO:0000256" key="2">
    <source>
        <dbReference type="ARBA" id="ARBA00023315"/>
    </source>
</evidence>
<comment type="caution">
    <text evidence="4">The sequence shown here is derived from an EMBL/GenBank/DDBJ whole genome shotgun (WGS) entry which is preliminary data.</text>
</comment>
<reference evidence="4 5" key="1">
    <citation type="submission" date="2016-10" db="EMBL/GenBank/DDBJ databases">
        <title>Draft Genome sequence of Alkanindiges sp. strain H1.</title>
        <authorList>
            <person name="Subhash Y."/>
            <person name="Lee S."/>
        </authorList>
    </citation>
    <scope>NUCLEOTIDE SEQUENCE [LARGE SCALE GENOMIC DNA]</scope>
    <source>
        <strain evidence="4 5">H1</strain>
    </source>
</reference>
<dbReference type="EMBL" id="MLCN01000023">
    <property type="protein sequence ID" value="ONG39530.1"/>
    <property type="molecule type" value="Genomic_DNA"/>
</dbReference>
<dbReference type="GO" id="GO:0016747">
    <property type="term" value="F:acyltransferase activity, transferring groups other than amino-acyl groups"/>
    <property type="evidence" value="ECO:0007669"/>
    <property type="project" value="InterPro"/>
</dbReference>